<evidence type="ECO:0000313" key="2">
    <source>
        <dbReference type="EMBL" id="KAK5947740.1"/>
    </source>
</evidence>
<accession>A0AAN8E8N6</accession>
<feature type="region of interest" description="Disordered" evidence="1">
    <location>
        <begin position="1"/>
        <end position="35"/>
    </location>
</feature>
<feature type="compositionally biased region" description="Polar residues" evidence="1">
    <location>
        <begin position="234"/>
        <end position="245"/>
    </location>
</feature>
<comment type="caution">
    <text evidence="2">The sequence shown here is derived from an EMBL/GenBank/DDBJ whole genome shotgun (WGS) entry which is preliminary data.</text>
</comment>
<dbReference type="Proteomes" id="UP001316803">
    <property type="component" value="Unassembled WGS sequence"/>
</dbReference>
<protein>
    <submittedName>
        <fullName evidence="2">Uncharacterized protein</fullName>
    </submittedName>
</protein>
<evidence type="ECO:0000313" key="3">
    <source>
        <dbReference type="Proteomes" id="UP001316803"/>
    </source>
</evidence>
<gene>
    <name evidence="2" type="ORF">OHC33_011228</name>
</gene>
<reference evidence="2 3" key="1">
    <citation type="submission" date="2022-12" db="EMBL/GenBank/DDBJ databases">
        <title>Genomic features and morphological characterization of a novel Knufia sp. strain isolated from spacecraft assembly facility.</title>
        <authorList>
            <person name="Teixeira M."/>
            <person name="Chander A.M."/>
            <person name="Stajich J.E."/>
            <person name="Venkateswaran K."/>
        </authorList>
    </citation>
    <scope>NUCLEOTIDE SEQUENCE [LARGE SCALE GENOMIC DNA]</scope>
    <source>
        <strain evidence="2 3">FJI-L2-BK-P2</strain>
    </source>
</reference>
<proteinExistence type="predicted"/>
<dbReference type="AlphaFoldDB" id="A0AAN8E8N6"/>
<feature type="region of interest" description="Disordered" evidence="1">
    <location>
        <begin position="234"/>
        <end position="256"/>
    </location>
</feature>
<feature type="compositionally biased region" description="Acidic residues" evidence="1">
    <location>
        <begin position="1"/>
        <end position="12"/>
    </location>
</feature>
<evidence type="ECO:0000256" key="1">
    <source>
        <dbReference type="SAM" id="MobiDB-lite"/>
    </source>
</evidence>
<feature type="compositionally biased region" description="Polar residues" evidence="1">
    <location>
        <begin position="13"/>
        <end position="24"/>
    </location>
</feature>
<organism evidence="2 3">
    <name type="scientific">Knufia fluminis</name>
    <dbReference type="NCBI Taxonomy" id="191047"/>
    <lineage>
        <taxon>Eukaryota</taxon>
        <taxon>Fungi</taxon>
        <taxon>Dikarya</taxon>
        <taxon>Ascomycota</taxon>
        <taxon>Pezizomycotina</taxon>
        <taxon>Eurotiomycetes</taxon>
        <taxon>Chaetothyriomycetidae</taxon>
        <taxon>Chaetothyriales</taxon>
        <taxon>Trichomeriaceae</taxon>
        <taxon>Knufia</taxon>
    </lineage>
</organism>
<dbReference type="EMBL" id="JAKLMC020000075">
    <property type="protein sequence ID" value="KAK5947740.1"/>
    <property type="molecule type" value="Genomic_DNA"/>
</dbReference>
<name>A0AAN8E8N6_9EURO</name>
<sequence length="256" mass="28465">MDSDREDSEDGDVSTTGGLVTTPTNVPPAPSQHASVTPEAIALYLSELAHMEYRIVQAQQRQQERRICTDSRIARERAVQDQSFQRLMDTRGHRDSRVAQRRQREDDAFHHCYRVMDDLEKRLRRHWKLLRRGLPLDGTTTSISTEATPHPARAPIKLSRAATTPGRAESTALHRTLCSTPPLLQASLRHGVHGHAEHAASALRPHSSTVAVDDSDTAHHAAVAGLIALSRHTTASAAQPTWSNRKPTRSPDRFGW</sequence>
<keyword evidence="3" id="KW-1185">Reference proteome</keyword>